<dbReference type="Pfam" id="PF09423">
    <property type="entry name" value="PhoD"/>
    <property type="match status" value="1"/>
</dbReference>
<protein>
    <submittedName>
        <fullName evidence="3">Alkaline phosphatase</fullName>
    </submittedName>
</protein>
<dbReference type="PROSITE" id="PS51318">
    <property type="entry name" value="TAT"/>
    <property type="match status" value="1"/>
</dbReference>
<evidence type="ECO:0000259" key="2">
    <source>
        <dbReference type="Pfam" id="PF16655"/>
    </source>
</evidence>
<name>A0A545AHK2_9ACTN</name>
<evidence type="ECO:0000259" key="1">
    <source>
        <dbReference type="Pfam" id="PF09423"/>
    </source>
</evidence>
<evidence type="ECO:0000313" key="4">
    <source>
        <dbReference type="Proteomes" id="UP000317982"/>
    </source>
</evidence>
<dbReference type="PANTHER" id="PTHR43606:SF2">
    <property type="entry name" value="ALKALINE PHOSPHATASE FAMILY PROTEIN (AFU_ORTHOLOGUE AFUA_5G03860)"/>
    <property type="match status" value="1"/>
</dbReference>
<dbReference type="OrthoDB" id="327733at2"/>
<dbReference type="InParanoid" id="A0A545AHK2"/>
<dbReference type="PANTHER" id="PTHR43606">
    <property type="entry name" value="PHOSPHATASE, PUTATIVE (AFU_ORTHOLOGUE AFUA_6G08710)-RELATED"/>
    <property type="match status" value="1"/>
</dbReference>
<accession>A0A545AHK2</accession>
<sequence>MSFGHLLPRRGFLATAGAAGLGLLVPRLIDSSPPSHLFTLGVASGDPLPDGVVLWTRLAPRPLDGGGMPDRPVPVRWEVATDENFATVVRSGTATATPALAHSVHVDVRGLRPGAEYFYRFRVGGQASPVGRTRTAPAAGTLPRALRFAVASCQSWADGYYTAYRGLVDEDVEFVAFLGDYIYESPPRDDTVRKHEGSGEPWSLVEYRNRHAQYRTDPLLAEAHAAVPWIVTWDDHEVVDDWAGGPSGDARFRGRRAAAFQAYYEHLPVRTRPPLGLGLQVYRRLTYGQLATFHVLDTRQYRSPAPSTLEEAEDPARTMTGTAQEQWLLDGLARSGTRWNLLLNQVMWASNDRTAGPRESYDFDNWDGYRVQRRRLLERMTPNTVVLTGDRHATFVCDLTTEHAVVGAEITGTSISSGGDADQSAFHRTFDPIMAESPHWKYIDNQRGYVLCEVGPEALRSGLRVVDTVRDPNGGTMRTAARFVVESGRPGIAVDGARPPARRRPRWT</sequence>
<dbReference type="RefSeq" id="WP_142708833.1">
    <property type="nucleotide sequence ID" value="NZ_VIRS01000034.1"/>
</dbReference>
<dbReference type="Pfam" id="PF16655">
    <property type="entry name" value="PhoD_N"/>
    <property type="match status" value="1"/>
</dbReference>
<gene>
    <name evidence="3" type="ORF">FL583_33165</name>
</gene>
<dbReference type="AlphaFoldDB" id="A0A545AHK2"/>
<dbReference type="EMBL" id="VIRS01000034">
    <property type="protein sequence ID" value="TQS40812.1"/>
    <property type="molecule type" value="Genomic_DNA"/>
</dbReference>
<dbReference type="InterPro" id="IPR038607">
    <property type="entry name" value="PhoD-like_sf"/>
</dbReference>
<dbReference type="Gene3D" id="2.60.40.380">
    <property type="entry name" value="Purple acid phosphatase-like, N-terminal"/>
    <property type="match status" value="1"/>
</dbReference>
<comment type="caution">
    <text evidence="3">The sequence shown here is derived from an EMBL/GenBank/DDBJ whole genome shotgun (WGS) entry which is preliminary data.</text>
</comment>
<dbReference type="InterPro" id="IPR029052">
    <property type="entry name" value="Metallo-depent_PP-like"/>
</dbReference>
<dbReference type="InterPro" id="IPR006311">
    <property type="entry name" value="TAT_signal"/>
</dbReference>
<feature type="domain" description="PhoD-like phosphatase metallophosphatase" evidence="1">
    <location>
        <begin position="148"/>
        <end position="461"/>
    </location>
</feature>
<dbReference type="CDD" id="cd07389">
    <property type="entry name" value="MPP_PhoD"/>
    <property type="match status" value="1"/>
</dbReference>
<dbReference type="InterPro" id="IPR052900">
    <property type="entry name" value="Phospholipid_Metab_Enz"/>
</dbReference>
<dbReference type="InterPro" id="IPR018946">
    <property type="entry name" value="PhoD-like_MPP"/>
</dbReference>
<organism evidence="3 4">
    <name type="scientific">Cryptosporangium phraense</name>
    <dbReference type="NCBI Taxonomy" id="2593070"/>
    <lineage>
        <taxon>Bacteria</taxon>
        <taxon>Bacillati</taxon>
        <taxon>Actinomycetota</taxon>
        <taxon>Actinomycetes</taxon>
        <taxon>Cryptosporangiales</taxon>
        <taxon>Cryptosporangiaceae</taxon>
        <taxon>Cryptosporangium</taxon>
    </lineage>
</organism>
<dbReference type="SUPFAM" id="SSF56300">
    <property type="entry name" value="Metallo-dependent phosphatases"/>
    <property type="match status" value="1"/>
</dbReference>
<feature type="domain" description="Phospholipase D N-terminal" evidence="2">
    <location>
        <begin position="40"/>
        <end position="135"/>
    </location>
</feature>
<proteinExistence type="predicted"/>
<dbReference type="Gene3D" id="3.60.21.70">
    <property type="entry name" value="PhoD-like phosphatase"/>
    <property type="match status" value="1"/>
</dbReference>
<reference evidence="3 4" key="1">
    <citation type="submission" date="2019-07" db="EMBL/GenBank/DDBJ databases">
        <title>Cryptosporangium phraense sp. nov., isolated from plant litter.</title>
        <authorList>
            <person name="Suriyachadkun C."/>
        </authorList>
    </citation>
    <scope>NUCLEOTIDE SEQUENCE [LARGE SCALE GENOMIC DNA]</scope>
    <source>
        <strain evidence="3 4">A-T 5661</strain>
    </source>
</reference>
<dbReference type="InterPro" id="IPR032093">
    <property type="entry name" value="PhoD_N"/>
</dbReference>
<keyword evidence="4" id="KW-1185">Reference proteome</keyword>
<evidence type="ECO:0000313" key="3">
    <source>
        <dbReference type="EMBL" id="TQS40812.1"/>
    </source>
</evidence>
<dbReference type="Proteomes" id="UP000317982">
    <property type="component" value="Unassembled WGS sequence"/>
</dbReference>